<evidence type="ECO:0000313" key="1">
    <source>
        <dbReference type="EMBL" id="ETZ04482.1"/>
    </source>
</evidence>
<protein>
    <submittedName>
        <fullName evidence="1">Uncharacterized protein</fullName>
    </submittedName>
</protein>
<keyword evidence="2" id="KW-1185">Reference proteome</keyword>
<dbReference type="Proteomes" id="UP000026922">
    <property type="component" value="Unassembled WGS sequence"/>
</dbReference>
<sequence>MSIKHVIGIEIDQESFEFIASGMLEFNLLSEVERNAATN</sequence>
<reference evidence="1 2" key="1">
    <citation type="journal article" date="2013" name="Genome Announc.">
        <title>Draft Genome Sequence of Holospora undulata Strain HU1, a Micronucleus-Specific Symbiont of the Ciliate Paramecium caudatum.</title>
        <authorList>
            <person name="Dohra H."/>
            <person name="Suzuki H."/>
            <person name="Suzuki T."/>
            <person name="Tanaka K."/>
            <person name="Fujishima M."/>
        </authorList>
    </citation>
    <scope>NUCLEOTIDE SEQUENCE [LARGE SCALE GENOMIC DNA]</scope>
    <source>
        <strain evidence="1 2">HU1</strain>
    </source>
</reference>
<name>A0A061JGU1_9PROT</name>
<dbReference type="AlphaFoldDB" id="A0A061JGU1"/>
<proteinExistence type="predicted"/>
<accession>A0A061JGU1</accession>
<organism evidence="1 2">
    <name type="scientific">Holospora undulata HU1</name>
    <dbReference type="NCBI Taxonomy" id="1321371"/>
    <lineage>
        <taxon>Bacteria</taxon>
        <taxon>Pseudomonadati</taxon>
        <taxon>Pseudomonadota</taxon>
        <taxon>Alphaproteobacteria</taxon>
        <taxon>Holosporales</taxon>
        <taxon>Holosporaceae</taxon>
        <taxon>Holospora</taxon>
    </lineage>
</organism>
<gene>
    <name evidence="1" type="ORF">K737_301098</name>
</gene>
<dbReference type="EMBL" id="ARPM03000192">
    <property type="protein sequence ID" value="ETZ04482.1"/>
    <property type="molecule type" value="Genomic_DNA"/>
</dbReference>
<comment type="caution">
    <text evidence="1">The sequence shown here is derived from an EMBL/GenBank/DDBJ whole genome shotgun (WGS) entry which is preliminary data.</text>
</comment>
<evidence type="ECO:0000313" key="2">
    <source>
        <dbReference type="Proteomes" id="UP000026922"/>
    </source>
</evidence>